<evidence type="ECO:0000256" key="1">
    <source>
        <dbReference type="SAM" id="MobiDB-lite"/>
    </source>
</evidence>
<feature type="compositionally biased region" description="Basic and acidic residues" evidence="1">
    <location>
        <begin position="52"/>
        <end position="61"/>
    </location>
</feature>
<keyword evidence="3" id="KW-1185">Reference proteome</keyword>
<evidence type="ECO:0000313" key="3">
    <source>
        <dbReference type="Proteomes" id="UP001500603"/>
    </source>
</evidence>
<proteinExistence type="predicted"/>
<name>A0ABP9K4L0_9NOCA</name>
<dbReference type="Proteomes" id="UP001500603">
    <property type="component" value="Unassembled WGS sequence"/>
</dbReference>
<protein>
    <submittedName>
        <fullName evidence="2">Uncharacterized protein</fullName>
    </submittedName>
</protein>
<sequence>MGGVSGRQATKLFEPVGITPLAHVALFVEPGIQCRGTAALIFPADHIDTNHIDTRTTPAHEPHRHRPLAMFRRR</sequence>
<organism evidence="2 3">
    <name type="scientific">Nocardia callitridis</name>
    <dbReference type="NCBI Taxonomy" id="648753"/>
    <lineage>
        <taxon>Bacteria</taxon>
        <taxon>Bacillati</taxon>
        <taxon>Actinomycetota</taxon>
        <taxon>Actinomycetes</taxon>
        <taxon>Mycobacteriales</taxon>
        <taxon>Nocardiaceae</taxon>
        <taxon>Nocardia</taxon>
    </lineage>
</organism>
<accession>A0ABP9K4L0</accession>
<gene>
    <name evidence="2" type="ORF">GCM10023318_22300</name>
</gene>
<feature type="region of interest" description="Disordered" evidence="1">
    <location>
        <begin position="52"/>
        <end position="74"/>
    </location>
</feature>
<feature type="compositionally biased region" description="Basic residues" evidence="1">
    <location>
        <begin position="62"/>
        <end position="74"/>
    </location>
</feature>
<comment type="caution">
    <text evidence="2">The sequence shown here is derived from an EMBL/GenBank/DDBJ whole genome shotgun (WGS) entry which is preliminary data.</text>
</comment>
<dbReference type="EMBL" id="BAABJM010000002">
    <property type="protein sequence ID" value="GAA5051200.1"/>
    <property type="molecule type" value="Genomic_DNA"/>
</dbReference>
<reference evidence="3" key="1">
    <citation type="journal article" date="2019" name="Int. J. Syst. Evol. Microbiol.">
        <title>The Global Catalogue of Microorganisms (GCM) 10K type strain sequencing project: providing services to taxonomists for standard genome sequencing and annotation.</title>
        <authorList>
            <consortium name="The Broad Institute Genomics Platform"/>
            <consortium name="The Broad Institute Genome Sequencing Center for Infectious Disease"/>
            <person name="Wu L."/>
            <person name="Ma J."/>
        </authorList>
    </citation>
    <scope>NUCLEOTIDE SEQUENCE [LARGE SCALE GENOMIC DNA]</scope>
    <source>
        <strain evidence="3">JCM 18298</strain>
    </source>
</reference>
<evidence type="ECO:0000313" key="2">
    <source>
        <dbReference type="EMBL" id="GAA5051200.1"/>
    </source>
</evidence>